<dbReference type="CDD" id="cd05402">
    <property type="entry name" value="NT_PAP_TUTase"/>
    <property type="match status" value="1"/>
</dbReference>
<evidence type="ECO:0000256" key="3">
    <source>
        <dbReference type="ARBA" id="ARBA00012388"/>
    </source>
</evidence>
<evidence type="ECO:0000313" key="12">
    <source>
        <dbReference type="RefSeq" id="XP_030378522.1"/>
    </source>
</evidence>
<evidence type="ECO:0000256" key="7">
    <source>
        <dbReference type="SAM" id="MobiDB-lite"/>
    </source>
</evidence>
<dbReference type="SUPFAM" id="SSF81631">
    <property type="entry name" value="PAP/OAS1 substrate-binding domain"/>
    <property type="match status" value="1"/>
</dbReference>
<dbReference type="FunFam" id="1.10.1410.10:FF:000003">
    <property type="entry name" value="non-canonical poly(A) RNA polymerase PAPD7"/>
    <property type="match status" value="1"/>
</dbReference>
<dbReference type="Gene3D" id="1.10.1410.10">
    <property type="match status" value="1"/>
</dbReference>
<feature type="region of interest" description="Disordered" evidence="7">
    <location>
        <begin position="42"/>
        <end position="90"/>
    </location>
</feature>
<proteinExistence type="inferred from homology"/>
<evidence type="ECO:0000313" key="13">
    <source>
        <dbReference type="RefSeq" id="XP_030378524.1"/>
    </source>
</evidence>
<feature type="compositionally biased region" description="Low complexity" evidence="7">
    <location>
        <begin position="110"/>
        <end position="193"/>
    </location>
</feature>
<evidence type="ECO:0000256" key="1">
    <source>
        <dbReference type="ARBA" id="ARBA00001936"/>
    </source>
</evidence>
<feature type="compositionally biased region" description="Low complexity" evidence="7">
    <location>
        <begin position="42"/>
        <end position="77"/>
    </location>
</feature>
<name>A0A6J2TUE3_DROLE</name>
<feature type="domain" description="PAP-associated" evidence="8">
    <location>
        <begin position="449"/>
        <end position="509"/>
    </location>
</feature>
<evidence type="ECO:0000256" key="2">
    <source>
        <dbReference type="ARBA" id="ARBA00008593"/>
    </source>
</evidence>
<dbReference type="PANTHER" id="PTHR23092:SF15">
    <property type="entry name" value="INACTIVE NON-CANONICAL POLY(A) RNA POLYMERASE PROTEIN TRF4-2-RELATED"/>
    <property type="match status" value="1"/>
</dbReference>
<dbReference type="GO" id="GO:0043634">
    <property type="term" value="P:polyadenylation-dependent ncRNA catabolic process"/>
    <property type="evidence" value="ECO:0007669"/>
    <property type="project" value="TreeGrafter"/>
</dbReference>
<evidence type="ECO:0000256" key="4">
    <source>
        <dbReference type="ARBA" id="ARBA00022679"/>
    </source>
</evidence>
<protein>
    <recommendedName>
        <fullName evidence="3">polynucleotide adenylyltransferase</fullName>
        <ecNumber evidence="3">2.7.7.19</ecNumber>
    </recommendedName>
</protein>
<dbReference type="InterPro" id="IPR043519">
    <property type="entry name" value="NT_sf"/>
</dbReference>
<feature type="region of interest" description="Disordered" evidence="7">
    <location>
        <begin position="862"/>
        <end position="1101"/>
    </location>
</feature>
<organism evidence="10 12">
    <name type="scientific">Drosophila lebanonensis</name>
    <name type="common">Fruit fly</name>
    <name type="synonym">Scaptodrosophila lebanonensis</name>
    <dbReference type="NCBI Taxonomy" id="7225"/>
    <lineage>
        <taxon>Eukaryota</taxon>
        <taxon>Metazoa</taxon>
        <taxon>Ecdysozoa</taxon>
        <taxon>Arthropoda</taxon>
        <taxon>Hexapoda</taxon>
        <taxon>Insecta</taxon>
        <taxon>Pterygota</taxon>
        <taxon>Neoptera</taxon>
        <taxon>Endopterygota</taxon>
        <taxon>Diptera</taxon>
        <taxon>Brachycera</taxon>
        <taxon>Muscomorpha</taxon>
        <taxon>Ephydroidea</taxon>
        <taxon>Drosophilidae</taxon>
        <taxon>Scaptodrosophila</taxon>
    </lineage>
</organism>
<dbReference type="Proteomes" id="UP000504634">
    <property type="component" value="Unplaced"/>
</dbReference>
<evidence type="ECO:0000259" key="9">
    <source>
        <dbReference type="Pfam" id="PF22600"/>
    </source>
</evidence>
<keyword evidence="6" id="KW-0460">Magnesium</keyword>
<feature type="region of interest" description="Disordered" evidence="7">
    <location>
        <begin position="637"/>
        <end position="686"/>
    </location>
</feature>
<dbReference type="RefSeq" id="XP_030378524.1">
    <property type="nucleotide sequence ID" value="XM_030522664.1"/>
</dbReference>
<feature type="compositionally biased region" description="Low complexity" evidence="7">
    <location>
        <begin position="1005"/>
        <end position="1061"/>
    </location>
</feature>
<evidence type="ECO:0000256" key="5">
    <source>
        <dbReference type="ARBA" id="ARBA00022723"/>
    </source>
</evidence>
<dbReference type="Gene3D" id="3.30.460.10">
    <property type="entry name" value="Beta Polymerase, domain 2"/>
    <property type="match status" value="1"/>
</dbReference>
<feature type="compositionally biased region" description="Low complexity" evidence="7">
    <location>
        <begin position="891"/>
        <end position="962"/>
    </location>
</feature>
<reference evidence="11 12" key="1">
    <citation type="submission" date="2025-04" db="UniProtKB">
        <authorList>
            <consortium name="RefSeq"/>
        </authorList>
    </citation>
    <scope>IDENTIFICATION</scope>
    <source>
        <strain evidence="11 12">11010-0011.00</strain>
        <tissue evidence="11 12">Whole body</tissue>
    </source>
</reference>
<dbReference type="InterPro" id="IPR045862">
    <property type="entry name" value="Trf4-like"/>
</dbReference>
<dbReference type="AlphaFoldDB" id="A0A6J2TUE3"/>
<keyword evidence="5" id="KW-0479">Metal-binding</keyword>
<dbReference type="SUPFAM" id="SSF81301">
    <property type="entry name" value="Nucleotidyltransferase"/>
    <property type="match status" value="1"/>
</dbReference>
<feature type="compositionally biased region" description="Low complexity" evidence="7">
    <location>
        <begin position="637"/>
        <end position="652"/>
    </location>
</feature>
<dbReference type="RefSeq" id="XP_030378521.1">
    <property type="nucleotide sequence ID" value="XM_030522661.1"/>
</dbReference>
<dbReference type="InterPro" id="IPR002058">
    <property type="entry name" value="PAP_assoc"/>
</dbReference>
<evidence type="ECO:0000313" key="10">
    <source>
        <dbReference type="Proteomes" id="UP000504634"/>
    </source>
</evidence>
<dbReference type="EC" id="2.7.7.19" evidence="3"/>
<keyword evidence="10" id="KW-1185">Reference proteome</keyword>
<dbReference type="GO" id="GO:1990817">
    <property type="term" value="F:poly(A) RNA polymerase activity"/>
    <property type="evidence" value="ECO:0007669"/>
    <property type="project" value="UniProtKB-EC"/>
</dbReference>
<dbReference type="GO" id="GO:0003729">
    <property type="term" value="F:mRNA binding"/>
    <property type="evidence" value="ECO:0007669"/>
    <property type="project" value="TreeGrafter"/>
</dbReference>
<feature type="region of interest" description="Disordered" evidence="7">
    <location>
        <begin position="104"/>
        <end position="215"/>
    </location>
</feature>
<dbReference type="RefSeq" id="XP_030378522.1">
    <property type="nucleotide sequence ID" value="XM_030522662.1"/>
</dbReference>
<dbReference type="CTD" id="31795"/>
<dbReference type="PANTHER" id="PTHR23092">
    <property type="entry name" value="POLY(A) RNA POLYMERASE"/>
    <property type="match status" value="1"/>
</dbReference>
<dbReference type="InterPro" id="IPR054708">
    <property type="entry name" value="MTPAP-like_central"/>
</dbReference>
<gene>
    <name evidence="11 12 13" type="primary">LOC115627104</name>
</gene>
<dbReference type="GO" id="GO:0005730">
    <property type="term" value="C:nucleolus"/>
    <property type="evidence" value="ECO:0007669"/>
    <property type="project" value="TreeGrafter"/>
</dbReference>
<evidence type="ECO:0000256" key="6">
    <source>
        <dbReference type="ARBA" id="ARBA00022842"/>
    </source>
</evidence>
<dbReference type="OrthoDB" id="273917at2759"/>
<dbReference type="FunFam" id="3.30.460.10:FF:000006">
    <property type="entry name" value="non-canonical poly(A) RNA polymerase PAPD5"/>
    <property type="match status" value="1"/>
</dbReference>
<dbReference type="GO" id="GO:0031123">
    <property type="term" value="P:RNA 3'-end processing"/>
    <property type="evidence" value="ECO:0007669"/>
    <property type="project" value="TreeGrafter"/>
</dbReference>
<comment type="cofactor">
    <cofactor evidence="1">
        <name>Mn(2+)</name>
        <dbReference type="ChEBI" id="CHEBI:29035"/>
    </cofactor>
</comment>
<dbReference type="Pfam" id="PF22600">
    <property type="entry name" value="MTPAP-like_central"/>
    <property type="match status" value="1"/>
</dbReference>
<comment type="similarity">
    <text evidence="2">Belongs to the DNA polymerase type-B-like family.</text>
</comment>
<evidence type="ECO:0000259" key="8">
    <source>
        <dbReference type="Pfam" id="PF03828"/>
    </source>
</evidence>
<keyword evidence="4" id="KW-0808">Transferase</keyword>
<sequence length="1101" mass="119687">MDPYVGWFQEEQVGPAYYTWLKIWETNAQEMGALIEQQIQQSNNNNNSSGGNGNSNNNGGSSNNNNNQQVVGTSNSNKLLSNGPMNSLRDPDSLQLLLLQQFNGTGTRQGSSSSSSNNNNSNSGAGSNISSGKSSSNTSIDSTSNNDNNSPSNSNNGQGVTGTTAPTTTSSVNTSSVTTPTTSGVPDSTSGGVNFVGNPLNSLSKVPVHERTNYYHPSRRKRVVDNKASTYNPNKHMDMISKHKGCTWRKLDFDYADGILGLHQEIEHFYEHVQPTPLEHFIRNEVVKRIESVVHTIWPQAAVEIFGSFRTGLFLPTSDIDLVVLGLWDKLPLRTLEYELVSRGIAEACTVRVLDKASVPIIKLTDRETQVKVDISFNMQSGVQSAELIKKFKQEYPVLGKLVLVLKQFLLQRDLNEVFTGGISSYSLILMCISFLQLHPRCLYTDSTNLGVLLLEFFELYGRRFNYMKIGISIKNGGRYMPKDELQRDMVDGHRPSLLCIEDPLTPGNDIGRSSYGALQVKQAFHYAYMVLDHAVNPLNLWGADSRTNSILGRIIHITDDVIDYREWIRENFGHLVVVDRISPLPAYTNSAAGAKYLIMGALTPATCQPLYHPHAVLQPQALAAQPYHTTTTTTMAVTTTTPQQQTQQQQQLGNNNLRHRRGSTSSGDDSEDSKDCDVGDTPTSTTGACEIIEINASPLNGLSGVVATQSVLAAGGGASNPSGSSPQDIDQLNETSPAYIMLLDDSTTNTNNSILSSNVITSSSQELVNSATGVPVTIASSPDYATPPSPPPPTHIPAMRTTYAQQTTTPLQHQRSLYPHHIYVPPPMQQQQQLSKNITDSYAISGSSVSGTNNYAGATTTYSKSSRYSSGGGGSQHRPGTSQRSYSGGHHQQQHLTQQNSHHQHQRQQQQHLRLSSSGSNSSSNNNSGNHQQQQQQHRQYPTHAVSSPSSQQQQALAYQACREAAHAKAVGSPKGTPSNAAMPLSSSNCNRLPPLRATPVRPSSPQSIISISSDSSVASSPSSSSSSSRCGSGDTSDSAAAGKQHQQQQQQNQQPQSQKTKTKSKSKQPAPAATTRHKHHTDKQQLPQPLQKNQRPLRQ</sequence>
<dbReference type="GO" id="GO:0031499">
    <property type="term" value="C:TRAMP complex"/>
    <property type="evidence" value="ECO:0007669"/>
    <property type="project" value="TreeGrafter"/>
</dbReference>
<evidence type="ECO:0000313" key="11">
    <source>
        <dbReference type="RefSeq" id="XP_030378521.1"/>
    </source>
</evidence>
<dbReference type="GO" id="GO:0046872">
    <property type="term" value="F:metal ion binding"/>
    <property type="evidence" value="ECO:0007669"/>
    <property type="project" value="UniProtKB-KW"/>
</dbReference>
<accession>A0A6J2TUE3</accession>
<feature type="domain" description="Poly(A) RNA polymerase mitochondrial-like central palm" evidence="9">
    <location>
        <begin position="262"/>
        <end position="394"/>
    </location>
</feature>
<feature type="compositionally biased region" description="Polar residues" evidence="7">
    <location>
        <begin position="977"/>
        <end position="992"/>
    </location>
</feature>
<feature type="compositionally biased region" description="Low complexity" evidence="7">
    <location>
        <begin position="1086"/>
        <end position="1101"/>
    </location>
</feature>
<dbReference type="GeneID" id="115627104"/>
<dbReference type="Pfam" id="PF03828">
    <property type="entry name" value="PAP_assoc"/>
    <property type="match status" value="1"/>
</dbReference>